<dbReference type="AlphaFoldDB" id="A0A6H9YBL2"/>
<sequence>MARKAFGDPDAVSLLGHIDATLGFRQITVDALDEHRALQVAEAGSRLAPEDRALLYAHALVCAREHDCVVITADSAIWKDVAPDVVTVELAD</sequence>
<reference evidence="1 2" key="1">
    <citation type="submission" date="2019-09" db="EMBL/GenBank/DDBJ databases">
        <title>Actinomadura physcomitrii sp. nov., a novel actinomycete isolated from moss [Physcomitrium sphaericum (Ludw) Fuernr].</title>
        <authorList>
            <person name="Zhuang X."/>
            <person name="Liu C."/>
        </authorList>
    </citation>
    <scope>NUCLEOTIDE SEQUENCE [LARGE SCALE GENOMIC DNA]</scope>
    <source>
        <strain evidence="1 2">HMC1</strain>
    </source>
</reference>
<dbReference type="Proteomes" id="UP000468735">
    <property type="component" value="Unassembled WGS sequence"/>
</dbReference>
<name>A0A6H9YBL2_9ACTN</name>
<evidence type="ECO:0000313" key="1">
    <source>
        <dbReference type="EMBL" id="KAB2340613.1"/>
    </source>
</evidence>
<protein>
    <submittedName>
        <fullName evidence="1">Uncharacterized protein</fullName>
    </submittedName>
</protein>
<dbReference type="RefSeq" id="WP_192810198.1">
    <property type="nucleotide sequence ID" value="NZ_WBMT01000029.1"/>
</dbReference>
<dbReference type="EMBL" id="WBMT01000029">
    <property type="protein sequence ID" value="KAB2340613.1"/>
    <property type="molecule type" value="Genomic_DNA"/>
</dbReference>
<accession>A0A6H9YBL2</accession>
<comment type="caution">
    <text evidence="1">The sequence shown here is derived from an EMBL/GenBank/DDBJ whole genome shotgun (WGS) entry which is preliminary data.</text>
</comment>
<organism evidence="1 2">
    <name type="scientific">Actinomadura rudentiformis</name>
    <dbReference type="NCBI Taxonomy" id="359158"/>
    <lineage>
        <taxon>Bacteria</taxon>
        <taxon>Bacillati</taxon>
        <taxon>Actinomycetota</taxon>
        <taxon>Actinomycetes</taxon>
        <taxon>Streptosporangiales</taxon>
        <taxon>Thermomonosporaceae</taxon>
        <taxon>Actinomadura</taxon>
    </lineage>
</organism>
<proteinExistence type="predicted"/>
<evidence type="ECO:0000313" key="2">
    <source>
        <dbReference type="Proteomes" id="UP000468735"/>
    </source>
</evidence>
<gene>
    <name evidence="1" type="ORF">F8566_44645</name>
</gene>
<keyword evidence="2" id="KW-1185">Reference proteome</keyword>